<feature type="active site" evidence="9">
    <location>
        <position position="80"/>
    </location>
</feature>
<dbReference type="InterPro" id="IPR002933">
    <property type="entry name" value="Peptidase_M20"/>
</dbReference>
<name>A0A4C1V7X6_EUMVA</name>
<dbReference type="STRING" id="151549.A0A4C1V7X6"/>
<dbReference type="Gene3D" id="1.10.150.900">
    <property type="match status" value="1"/>
</dbReference>
<protein>
    <recommendedName>
        <fullName evidence="3">N-acyl-aliphatic-L-amino acid amidohydrolase</fullName>
        <ecNumber evidence="3">3.5.1.14</ecNumber>
    </recommendedName>
    <alternativeName>
        <fullName evidence="8">N-acyl-L-amino-acid amidohydrolase</fullName>
    </alternativeName>
</protein>
<dbReference type="InterPro" id="IPR052083">
    <property type="entry name" value="Aminoacylase-1_M20A"/>
</dbReference>
<comment type="similarity">
    <text evidence="2">Belongs to the peptidase M20A family.</text>
</comment>
<evidence type="ECO:0000313" key="13">
    <source>
        <dbReference type="Proteomes" id="UP000299102"/>
    </source>
</evidence>
<dbReference type="AlphaFoldDB" id="A0A4C1V7X6"/>
<dbReference type="NCBIfam" id="TIGR01880">
    <property type="entry name" value="Ac-peptdase-euk"/>
    <property type="match status" value="1"/>
</dbReference>
<dbReference type="OrthoDB" id="3064516at2759"/>
<dbReference type="FunFam" id="3.40.630.10:FF:000019">
    <property type="entry name" value="Aminoacylase 1"/>
    <property type="match status" value="1"/>
</dbReference>
<dbReference type="Gene3D" id="3.30.70.360">
    <property type="match status" value="1"/>
</dbReference>
<dbReference type="GO" id="GO:0004046">
    <property type="term" value="F:aminoacylase activity"/>
    <property type="evidence" value="ECO:0007669"/>
    <property type="project" value="UniProtKB-EC"/>
</dbReference>
<dbReference type="Gene3D" id="3.40.630.10">
    <property type="entry name" value="Zn peptidases"/>
    <property type="match status" value="1"/>
</dbReference>
<dbReference type="PANTHER" id="PTHR45892:SF1">
    <property type="entry name" value="AMINOACYLASE-1"/>
    <property type="match status" value="1"/>
</dbReference>
<dbReference type="Pfam" id="PF07687">
    <property type="entry name" value="M20_dimer"/>
    <property type="match status" value="1"/>
</dbReference>
<feature type="binding site" evidence="10">
    <location>
        <position position="111"/>
    </location>
    <ligand>
        <name>Zn(2+)</name>
        <dbReference type="ChEBI" id="CHEBI:29105"/>
        <label>1</label>
    </ligand>
</feature>
<dbReference type="InterPro" id="IPR036264">
    <property type="entry name" value="Bact_exopeptidase_dim_dom"/>
</dbReference>
<feature type="binding site" evidence="10">
    <location>
        <position position="173"/>
    </location>
    <ligand>
        <name>Zn(2+)</name>
        <dbReference type="ChEBI" id="CHEBI:29105"/>
        <label>1</label>
    </ligand>
</feature>
<dbReference type="PANTHER" id="PTHR45892">
    <property type="entry name" value="AMINOACYLASE-1"/>
    <property type="match status" value="1"/>
</dbReference>
<sequence>MATKWENDPAVNNFRDYLRFPTVHPNINYDACLEFLKRQAASLGLPARVYEPAPRKPVLVMSWAGTEPTLPSILLNSHMDVVPVFEKSWRHPPFAAHMDPDGTIYARGAQDMKCVGAQYVDALRKLRARGVTLKRTVHVSFVSDEEIDVPNGMSEFVKTQEFRNLNVGFSLDEGMASPTDEYLVFYGERSVWELNIVCTGTSGHGSLMLSNTAGEKVRYMIDKLMDLRAQEKKKLDEDPRLTVGDVTTVNLTKLTGGIQTNVVPENLTASFDIRLALSVDHQEFENMLRQWTIEAGEGVTLVFEEKDPHLESTKLDSSNPYWTAFKTATDRLNMNLKTVVFPAATDSRFLRQLGVPALGFSPMNHTEVQLHQHNESLSAETFLRGIDIYVDVITALANVA</sequence>
<dbReference type="InterPro" id="IPR011650">
    <property type="entry name" value="Peptidase_M20_dimer"/>
</dbReference>
<dbReference type="CDD" id="cd05646">
    <property type="entry name" value="M20_AcylaseI_like"/>
    <property type="match status" value="1"/>
</dbReference>
<dbReference type="EC" id="3.5.1.14" evidence="3"/>
<feature type="binding site" evidence="10">
    <location>
        <position position="371"/>
    </location>
    <ligand>
        <name>Zn(2+)</name>
        <dbReference type="ChEBI" id="CHEBI:29105"/>
        <label>2</label>
    </ligand>
</feature>
<dbReference type="Proteomes" id="UP000299102">
    <property type="component" value="Unassembled WGS sequence"/>
</dbReference>
<dbReference type="FunFam" id="3.30.70.360:FF:000005">
    <property type="entry name" value="Putative Aminoacylase-1"/>
    <property type="match status" value="1"/>
</dbReference>
<accession>A0A4C1V7X6</accession>
<reference evidence="12 13" key="1">
    <citation type="journal article" date="2019" name="Commun. Biol.">
        <title>The bagworm genome reveals a unique fibroin gene that provides high tensile strength.</title>
        <authorList>
            <person name="Kono N."/>
            <person name="Nakamura H."/>
            <person name="Ohtoshi R."/>
            <person name="Tomita M."/>
            <person name="Numata K."/>
            <person name="Arakawa K."/>
        </authorList>
    </citation>
    <scope>NUCLEOTIDE SEQUENCE [LARGE SCALE GENOMIC DNA]</scope>
</reference>
<evidence type="ECO:0000259" key="11">
    <source>
        <dbReference type="Pfam" id="PF07687"/>
    </source>
</evidence>
<dbReference type="SUPFAM" id="SSF55031">
    <property type="entry name" value="Bacterial exopeptidase dimerisation domain"/>
    <property type="match status" value="1"/>
</dbReference>
<comment type="subcellular location">
    <subcellularLocation>
        <location evidence="1">Cytoplasm</location>
    </subcellularLocation>
</comment>
<keyword evidence="5 10" id="KW-0479">Metal-binding</keyword>
<feature type="domain" description="Peptidase M20 dimerisation" evidence="11">
    <location>
        <begin position="186"/>
        <end position="292"/>
    </location>
</feature>
<feature type="binding site" evidence="10">
    <location>
        <position position="146"/>
    </location>
    <ligand>
        <name>Zn(2+)</name>
        <dbReference type="ChEBI" id="CHEBI:29105"/>
        <label>2</label>
    </ligand>
</feature>
<evidence type="ECO:0000256" key="10">
    <source>
        <dbReference type="PIRSR" id="PIRSR036696-2"/>
    </source>
</evidence>
<evidence type="ECO:0000256" key="4">
    <source>
        <dbReference type="ARBA" id="ARBA00022490"/>
    </source>
</evidence>
<proteinExistence type="inferred from homology"/>
<dbReference type="PIRSF" id="PIRSF036696">
    <property type="entry name" value="ACY-1"/>
    <property type="match status" value="1"/>
</dbReference>
<dbReference type="GO" id="GO:0046872">
    <property type="term" value="F:metal ion binding"/>
    <property type="evidence" value="ECO:0007669"/>
    <property type="project" value="UniProtKB-KW"/>
</dbReference>
<dbReference type="GO" id="GO:0006520">
    <property type="term" value="P:amino acid metabolic process"/>
    <property type="evidence" value="ECO:0007669"/>
    <property type="project" value="InterPro"/>
</dbReference>
<evidence type="ECO:0000256" key="7">
    <source>
        <dbReference type="ARBA" id="ARBA00022833"/>
    </source>
</evidence>
<dbReference type="GO" id="GO:0005737">
    <property type="term" value="C:cytoplasm"/>
    <property type="evidence" value="ECO:0007669"/>
    <property type="project" value="UniProtKB-SubCell"/>
</dbReference>
<evidence type="ECO:0000256" key="8">
    <source>
        <dbReference type="ARBA" id="ARBA00029656"/>
    </source>
</evidence>
<keyword evidence="13" id="KW-1185">Reference proteome</keyword>
<dbReference type="InterPro" id="IPR010159">
    <property type="entry name" value="N-acyl_aa_amidohydrolase"/>
</dbReference>
<keyword evidence="7 10" id="KW-0862">Zinc</keyword>
<evidence type="ECO:0000256" key="2">
    <source>
        <dbReference type="ARBA" id="ARBA00006247"/>
    </source>
</evidence>
<feature type="binding site" evidence="10">
    <location>
        <position position="111"/>
    </location>
    <ligand>
        <name>Zn(2+)</name>
        <dbReference type="ChEBI" id="CHEBI:29105"/>
        <label>2</label>
    </ligand>
</feature>
<comment type="caution">
    <text evidence="12">The sequence shown here is derived from an EMBL/GenBank/DDBJ whole genome shotgun (WGS) entry which is preliminary data.</text>
</comment>
<comment type="cofactor">
    <cofactor evidence="10">
        <name>Zn(2+)</name>
        <dbReference type="ChEBI" id="CHEBI:29105"/>
    </cofactor>
    <text evidence="10">Binds 2 Zn(2+) ions per subunit.</text>
</comment>
<evidence type="ECO:0000256" key="1">
    <source>
        <dbReference type="ARBA" id="ARBA00004496"/>
    </source>
</evidence>
<keyword evidence="6" id="KW-0378">Hydrolase</keyword>
<dbReference type="Pfam" id="PF01546">
    <property type="entry name" value="Peptidase_M20"/>
    <property type="match status" value="1"/>
</dbReference>
<evidence type="ECO:0000256" key="6">
    <source>
        <dbReference type="ARBA" id="ARBA00022801"/>
    </source>
</evidence>
<evidence type="ECO:0000256" key="5">
    <source>
        <dbReference type="ARBA" id="ARBA00022723"/>
    </source>
</evidence>
<dbReference type="InterPro" id="IPR001261">
    <property type="entry name" value="ArgE/DapE_CS"/>
</dbReference>
<evidence type="ECO:0000256" key="3">
    <source>
        <dbReference type="ARBA" id="ARBA00011913"/>
    </source>
</evidence>
<feature type="binding site" evidence="10">
    <location>
        <position position="78"/>
    </location>
    <ligand>
        <name>Zn(2+)</name>
        <dbReference type="ChEBI" id="CHEBI:29105"/>
        <label>1</label>
    </ligand>
</feature>
<dbReference type="PROSITE" id="PS00758">
    <property type="entry name" value="ARGE_DAPE_CPG2_1"/>
    <property type="match status" value="1"/>
</dbReference>
<keyword evidence="4" id="KW-0963">Cytoplasm</keyword>
<evidence type="ECO:0000256" key="9">
    <source>
        <dbReference type="PIRSR" id="PIRSR036696-1"/>
    </source>
</evidence>
<organism evidence="12 13">
    <name type="scientific">Eumeta variegata</name>
    <name type="common">Bagworm moth</name>
    <name type="synonym">Eumeta japonica</name>
    <dbReference type="NCBI Taxonomy" id="151549"/>
    <lineage>
        <taxon>Eukaryota</taxon>
        <taxon>Metazoa</taxon>
        <taxon>Ecdysozoa</taxon>
        <taxon>Arthropoda</taxon>
        <taxon>Hexapoda</taxon>
        <taxon>Insecta</taxon>
        <taxon>Pterygota</taxon>
        <taxon>Neoptera</taxon>
        <taxon>Endopterygota</taxon>
        <taxon>Lepidoptera</taxon>
        <taxon>Glossata</taxon>
        <taxon>Ditrysia</taxon>
        <taxon>Tineoidea</taxon>
        <taxon>Psychidae</taxon>
        <taxon>Oiketicinae</taxon>
        <taxon>Eumeta</taxon>
    </lineage>
</organism>
<dbReference type="FunFam" id="1.10.150.900:FF:000001">
    <property type="entry name" value="Aminoacylase-1, putative"/>
    <property type="match status" value="1"/>
</dbReference>
<evidence type="ECO:0000313" key="12">
    <source>
        <dbReference type="EMBL" id="GBP34799.1"/>
    </source>
</evidence>
<dbReference type="EMBL" id="BGZK01000294">
    <property type="protein sequence ID" value="GBP34799.1"/>
    <property type="molecule type" value="Genomic_DNA"/>
</dbReference>
<dbReference type="SUPFAM" id="SSF53187">
    <property type="entry name" value="Zn-dependent exopeptidases"/>
    <property type="match status" value="1"/>
</dbReference>
<gene>
    <name evidence="12" type="primary">Acy1</name>
    <name evidence="12" type="ORF">EVAR_21864_1</name>
</gene>
<feature type="active site" description="Proton acceptor" evidence="9">
    <location>
        <position position="145"/>
    </location>
</feature>